<reference evidence="3" key="1">
    <citation type="submission" date="2021-06" db="EMBL/GenBank/DDBJ databases">
        <authorList>
            <person name="Hodson N. C."/>
            <person name="Mongue J. A."/>
            <person name="Jaron S. K."/>
        </authorList>
    </citation>
    <scope>NUCLEOTIDE SEQUENCE</scope>
</reference>
<comment type="caution">
    <text evidence="3">The sequence shown here is derived from an EMBL/GenBank/DDBJ whole genome shotgun (WGS) entry which is preliminary data.</text>
</comment>
<protein>
    <recommendedName>
        <fullName evidence="5">Transposase</fullName>
    </recommendedName>
</protein>
<evidence type="ECO:0000313" key="4">
    <source>
        <dbReference type="Proteomes" id="UP000708208"/>
    </source>
</evidence>
<gene>
    <name evidence="3" type="ORF">AFUS01_LOCUS5744</name>
</gene>
<name>A0A8J2NVT1_9HEXA</name>
<evidence type="ECO:0000256" key="1">
    <source>
        <dbReference type="SAM" id="Coils"/>
    </source>
</evidence>
<feature type="region of interest" description="Disordered" evidence="2">
    <location>
        <begin position="1"/>
        <end position="56"/>
    </location>
</feature>
<accession>A0A8J2NVT1</accession>
<evidence type="ECO:0000256" key="2">
    <source>
        <dbReference type="SAM" id="MobiDB-lite"/>
    </source>
</evidence>
<keyword evidence="1" id="KW-0175">Coiled coil</keyword>
<evidence type="ECO:0008006" key="5">
    <source>
        <dbReference type="Google" id="ProtNLM"/>
    </source>
</evidence>
<organism evidence="3 4">
    <name type="scientific">Allacma fusca</name>
    <dbReference type="NCBI Taxonomy" id="39272"/>
    <lineage>
        <taxon>Eukaryota</taxon>
        <taxon>Metazoa</taxon>
        <taxon>Ecdysozoa</taxon>
        <taxon>Arthropoda</taxon>
        <taxon>Hexapoda</taxon>
        <taxon>Collembola</taxon>
        <taxon>Symphypleona</taxon>
        <taxon>Sminthuridae</taxon>
        <taxon>Allacma</taxon>
    </lineage>
</organism>
<proteinExistence type="predicted"/>
<dbReference type="Proteomes" id="UP000708208">
    <property type="component" value="Unassembled WGS sequence"/>
</dbReference>
<keyword evidence="4" id="KW-1185">Reference proteome</keyword>
<dbReference type="AlphaFoldDB" id="A0A8J2NVT1"/>
<feature type="region of interest" description="Disordered" evidence="2">
    <location>
        <begin position="231"/>
        <end position="256"/>
    </location>
</feature>
<dbReference type="EMBL" id="CAJVCH010036801">
    <property type="protein sequence ID" value="CAG7716220.1"/>
    <property type="molecule type" value="Genomic_DNA"/>
</dbReference>
<sequence length="256" mass="29837">MPIGHSPTKHQSGLRGREMEHGNGKELTGKRKQQGEEEDTNKKARTMSENSEENVLEDAMDRLLEKLSKKMDSMETRVTKRLDEVEERIAGRIEILEARVDELEAENCQLKGAIEEMREENAEIREKYGKMVNQQDRINRRNNLIFMGVEEKSGETPGQLRENIQKLINVELEIDDVFIDAAYRVGRGKTRPVKVRVIRMSEKDAILKNKRKLKSKNIPIFIIPDLTPEDAAKSKQVREERRKQRDPRYNQDIQMK</sequence>
<feature type="coiled-coil region" evidence="1">
    <location>
        <begin position="57"/>
        <end position="134"/>
    </location>
</feature>
<dbReference type="OrthoDB" id="7417618at2759"/>
<feature type="compositionally biased region" description="Basic and acidic residues" evidence="2">
    <location>
        <begin position="15"/>
        <end position="35"/>
    </location>
</feature>
<evidence type="ECO:0000313" key="3">
    <source>
        <dbReference type="EMBL" id="CAG7716220.1"/>
    </source>
</evidence>